<dbReference type="Proteomes" id="UP000306791">
    <property type="component" value="Unassembled WGS sequence"/>
</dbReference>
<protein>
    <recommendedName>
        <fullName evidence="10">Purine nucleoside phosphorylase</fullName>
    </recommendedName>
</protein>
<evidence type="ECO:0000256" key="5">
    <source>
        <dbReference type="ARBA" id="ARBA00022801"/>
    </source>
</evidence>
<dbReference type="Gene3D" id="3.60.140.10">
    <property type="entry name" value="CNF1/YfiH-like putative cysteine hydrolases"/>
    <property type="match status" value="1"/>
</dbReference>
<dbReference type="Pfam" id="PF02578">
    <property type="entry name" value="Cu-oxidase_4"/>
    <property type="match status" value="1"/>
</dbReference>
<comment type="similarity">
    <text evidence="2 10">Belongs to the purine nucleoside phosphorylase YfiH/LACC1 family.</text>
</comment>
<evidence type="ECO:0000256" key="10">
    <source>
        <dbReference type="RuleBase" id="RU361274"/>
    </source>
</evidence>
<keyword evidence="3" id="KW-0808">Transferase</keyword>
<evidence type="ECO:0000256" key="3">
    <source>
        <dbReference type="ARBA" id="ARBA00022679"/>
    </source>
</evidence>
<keyword evidence="6" id="KW-0862">Zinc</keyword>
<evidence type="ECO:0000256" key="2">
    <source>
        <dbReference type="ARBA" id="ARBA00007353"/>
    </source>
</evidence>
<evidence type="ECO:0000313" key="12">
    <source>
        <dbReference type="Proteomes" id="UP000306791"/>
    </source>
</evidence>
<dbReference type="InterPro" id="IPR038371">
    <property type="entry name" value="Cu_polyphenol_OxRdtase_sf"/>
</dbReference>
<dbReference type="EMBL" id="VANI01000019">
    <property type="protein sequence ID" value="TLM74820.1"/>
    <property type="molecule type" value="Genomic_DNA"/>
</dbReference>
<comment type="catalytic activity">
    <reaction evidence="1">
        <text>inosine + phosphate = alpha-D-ribose 1-phosphate + hypoxanthine</text>
        <dbReference type="Rhea" id="RHEA:27646"/>
        <dbReference type="ChEBI" id="CHEBI:17368"/>
        <dbReference type="ChEBI" id="CHEBI:17596"/>
        <dbReference type="ChEBI" id="CHEBI:43474"/>
        <dbReference type="ChEBI" id="CHEBI:57720"/>
        <dbReference type="EC" id="2.4.2.1"/>
    </reaction>
    <physiologicalReaction direction="left-to-right" evidence="1">
        <dbReference type="Rhea" id="RHEA:27647"/>
    </physiologicalReaction>
</comment>
<evidence type="ECO:0000256" key="6">
    <source>
        <dbReference type="ARBA" id="ARBA00022833"/>
    </source>
</evidence>
<evidence type="ECO:0000313" key="11">
    <source>
        <dbReference type="EMBL" id="TLM74820.1"/>
    </source>
</evidence>
<comment type="catalytic activity">
    <reaction evidence="8">
        <text>adenosine + phosphate = alpha-D-ribose 1-phosphate + adenine</text>
        <dbReference type="Rhea" id="RHEA:27642"/>
        <dbReference type="ChEBI" id="CHEBI:16335"/>
        <dbReference type="ChEBI" id="CHEBI:16708"/>
        <dbReference type="ChEBI" id="CHEBI:43474"/>
        <dbReference type="ChEBI" id="CHEBI:57720"/>
        <dbReference type="EC" id="2.4.2.1"/>
    </reaction>
    <physiologicalReaction direction="left-to-right" evidence="8">
        <dbReference type="Rhea" id="RHEA:27643"/>
    </physiologicalReaction>
</comment>
<reference evidence="11 12" key="1">
    <citation type="submission" date="2019-05" db="EMBL/GenBank/DDBJ databases">
        <title>Microbulbifer harenosus sp. nov., an alginate-degrading bacterium isolated from coastal sand.</title>
        <authorList>
            <person name="Huang H."/>
            <person name="Mo K."/>
            <person name="Bao S."/>
        </authorList>
    </citation>
    <scope>NUCLEOTIDE SEQUENCE [LARGE SCALE GENOMIC DNA]</scope>
    <source>
        <strain evidence="11 12">HB161719</strain>
    </source>
</reference>
<evidence type="ECO:0000256" key="9">
    <source>
        <dbReference type="ARBA" id="ARBA00049893"/>
    </source>
</evidence>
<dbReference type="InterPro" id="IPR003730">
    <property type="entry name" value="Cu_polyphenol_OxRdtase"/>
</dbReference>
<dbReference type="NCBIfam" id="TIGR00726">
    <property type="entry name" value="peptidoglycan editing factor PgeF"/>
    <property type="match status" value="1"/>
</dbReference>
<dbReference type="InterPro" id="IPR011324">
    <property type="entry name" value="Cytotoxic_necrot_fac-like_cat"/>
</dbReference>
<dbReference type="CDD" id="cd16833">
    <property type="entry name" value="YfiH"/>
    <property type="match status" value="1"/>
</dbReference>
<keyword evidence="4" id="KW-0479">Metal-binding</keyword>
<comment type="catalytic activity">
    <reaction evidence="9">
        <text>S-methyl-5'-thioadenosine + phosphate = 5-(methylsulfanyl)-alpha-D-ribose 1-phosphate + adenine</text>
        <dbReference type="Rhea" id="RHEA:11852"/>
        <dbReference type="ChEBI" id="CHEBI:16708"/>
        <dbReference type="ChEBI" id="CHEBI:17509"/>
        <dbReference type="ChEBI" id="CHEBI:43474"/>
        <dbReference type="ChEBI" id="CHEBI:58533"/>
        <dbReference type="EC" id="2.4.2.28"/>
    </reaction>
    <physiologicalReaction direction="left-to-right" evidence="9">
        <dbReference type="Rhea" id="RHEA:11853"/>
    </physiologicalReaction>
</comment>
<proteinExistence type="inferred from homology"/>
<evidence type="ECO:0000256" key="4">
    <source>
        <dbReference type="ARBA" id="ARBA00022723"/>
    </source>
</evidence>
<accession>A0ABY2UDQ2</accession>
<evidence type="ECO:0000256" key="1">
    <source>
        <dbReference type="ARBA" id="ARBA00000553"/>
    </source>
</evidence>
<keyword evidence="12" id="KW-1185">Reference proteome</keyword>
<dbReference type="PANTHER" id="PTHR30616">
    <property type="entry name" value="UNCHARACTERIZED PROTEIN YFIH"/>
    <property type="match status" value="1"/>
</dbReference>
<sequence>MAADHYLKPDWPAPTNVRAFVTLRHNGHSAGGYAAFNLADHVGDAPDAVRANRAQLKQELNLPNEPQWLEQIHSDRAVAAHNDGMVRTADASYTAEAGIVCAVLTADCLPLLVCNRDGSEVAAIHAGWRGLTGGVIRETIHAMASAPEDLLVWLGPAIGPEAFECGVEVLEAAFESSMSESHAEAIAKCFVPHSKKPLHFLADIYALGRAELAELGVAQVFGGDRCTVTEASEFFSYRRDKDTGRMASLIWFE</sequence>
<keyword evidence="5" id="KW-0378">Hydrolase</keyword>
<comment type="catalytic activity">
    <reaction evidence="7">
        <text>adenosine + H2O + H(+) = inosine + NH4(+)</text>
        <dbReference type="Rhea" id="RHEA:24408"/>
        <dbReference type="ChEBI" id="CHEBI:15377"/>
        <dbReference type="ChEBI" id="CHEBI:15378"/>
        <dbReference type="ChEBI" id="CHEBI:16335"/>
        <dbReference type="ChEBI" id="CHEBI:17596"/>
        <dbReference type="ChEBI" id="CHEBI:28938"/>
        <dbReference type="EC" id="3.5.4.4"/>
    </reaction>
    <physiologicalReaction direction="left-to-right" evidence="7">
        <dbReference type="Rhea" id="RHEA:24409"/>
    </physiologicalReaction>
</comment>
<evidence type="ECO:0000256" key="7">
    <source>
        <dbReference type="ARBA" id="ARBA00047989"/>
    </source>
</evidence>
<evidence type="ECO:0000256" key="8">
    <source>
        <dbReference type="ARBA" id="ARBA00048968"/>
    </source>
</evidence>
<name>A0ABY2UDQ2_9GAMM</name>
<comment type="caution">
    <text evidence="11">The sequence shown here is derived from an EMBL/GenBank/DDBJ whole genome shotgun (WGS) entry which is preliminary data.</text>
</comment>
<dbReference type="RefSeq" id="WP_138236889.1">
    <property type="nucleotide sequence ID" value="NZ_CP185860.1"/>
</dbReference>
<gene>
    <name evidence="11" type="primary">pgeF</name>
    <name evidence="11" type="ORF">FDY93_16595</name>
</gene>
<organism evidence="11 12">
    <name type="scientific">Microbulbifer harenosus</name>
    <dbReference type="NCBI Taxonomy" id="2576840"/>
    <lineage>
        <taxon>Bacteria</taxon>
        <taxon>Pseudomonadati</taxon>
        <taxon>Pseudomonadota</taxon>
        <taxon>Gammaproteobacteria</taxon>
        <taxon>Cellvibrionales</taxon>
        <taxon>Microbulbiferaceae</taxon>
        <taxon>Microbulbifer</taxon>
    </lineage>
</organism>
<dbReference type="SUPFAM" id="SSF64438">
    <property type="entry name" value="CNF1/YfiH-like putative cysteine hydrolases"/>
    <property type="match status" value="1"/>
</dbReference>
<dbReference type="PANTHER" id="PTHR30616:SF2">
    <property type="entry name" value="PURINE NUCLEOSIDE PHOSPHORYLASE LACC1"/>
    <property type="match status" value="1"/>
</dbReference>